<evidence type="ECO:0000313" key="4">
    <source>
        <dbReference type="EMBL" id="EQD37705.1"/>
    </source>
</evidence>
<name>T1A796_9ZZZZ</name>
<protein>
    <submittedName>
        <fullName evidence="4">Asparagine synthase domain protein</fullName>
        <ecNumber evidence="4">6.3.5.4</ecNumber>
    </submittedName>
</protein>
<dbReference type="Pfam" id="PF00733">
    <property type="entry name" value="Asn_synthase"/>
    <property type="match status" value="2"/>
</dbReference>
<dbReference type="CDD" id="cd01991">
    <property type="entry name" value="Asn_synthase_B_C"/>
    <property type="match status" value="1"/>
</dbReference>
<keyword evidence="1" id="KW-0547">Nucleotide-binding</keyword>
<evidence type="ECO:0000256" key="2">
    <source>
        <dbReference type="ARBA" id="ARBA00022840"/>
    </source>
</evidence>
<dbReference type="SUPFAM" id="SSF52402">
    <property type="entry name" value="Adenine nucleotide alpha hydrolases-like"/>
    <property type="match status" value="1"/>
</dbReference>
<feature type="domain" description="Asparagine synthetase" evidence="3">
    <location>
        <begin position="15"/>
        <end position="145"/>
    </location>
</feature>
<accession>T1A796</accession>
<dbReference type="PANTHER" id="PTHR11772:SF2">
    <property type="entry name" value="ASPARAGINE SYNTHETASE [GLUTAMINE-HYDROLYZING]"/>
    <property type="match status" value="1"/>
</dbReference>
<keyword evidence="2" id="KW-0067">ATP-binding</keyword>
<dbReference type="PANTHER" id="PTHR11772">
    <property type="entry name" value="ASPARAGINE SYNTHETASE"/>
    <property type="match status" value="1"/>
</dbReference>
<dbReference type="EMBL" id="AUZY01010653">
    <property type="protein sequence ID" value="EQD37705.1"/>
    <property type="molecule type" value="Genomic_DNA"/>
</dbReference>
<dbReference type="GO" id="GO:0005524">
    <property type="term" value="F:ATP binding"/>
    <property type="evidence" value="ECO:0007669"/>
    <property type="project" value="UniProtKB-KW"/>
</dbReference>
<gene>
    <name evidence="4" type="ORF">B1B_16020</name>
</gene>
<evidence type="ECO:0000256" key="1">
    <source>
        <dbReference type="ARBA" id="ARBA00022741"/>
    </source>
</evidence>
<dbReference type="InterPro" id="IPR014729">
    <property type="entry name" value="Rossmann-like_a/b/a_fold"/>
</dbReference>
<dbReference type="InterPro" id="IPR001962">
    <property type="entry name" value="Asn_synthase"/>
</dbReference>
<dbReference type="EC" id="6.3.5.4" evidence="4"/>
<dbReference type="GO" id="GO:0006529">
    <property type="term" value="P:asparagine biosynthetic process"/>
    <property type="evidence" value="ECO:0007669"/>
    <property type="project" value="InterPro"/>
</dbReference>
<dbReference type="GO" id="GO:0005829">
    <property type="term" value="C:cytosol"/>
    <property type="evidence" value="ECO:0007669"/>
    <property type="project" value="TreeGrafter"/>
</dbReference>
<reference evidence="4" key="1">
    <citation type="submission" date="2013-08" db="EMBL/GenBank/DDBJ databases">
        <authorList>
            <person name="Mendez C."/>
            <person name="Richter M."/>
            <person name="Ferrer M."/>
            <person name="Sanchez J."/>
        </authorList>
    </citation>
    <scope>NUCLEOTIDE SEQUENCE</scope>
</reference>
<dbReference type="GO" id="GO:0004066">
    <property type="term" value="F:asparagine synthase (glutamine-hydrolyzing) activity"/>
    <property type="evidence" value="ECO:0007669"/>
    <property type="project" value="UniProtKB-EC"/>
</dbReference>
<dbReference type="InterPro" id="IPR050795">
    <property type="entry name" value="Asn_Synthetase"/>
</dbReference>
<dbReference type="AlphaFoldDB" id="T1A796"/>
<reference evidence="4" key="2">
    <citation type="journal article" date="2014" name="ISME J.">
        <title>Microbial stratification in low pH oxic and suboxic macroscopic growths along an acid mine drainage.</title>
        <authorList>
            <person name="Mendez-Garcia C."/>
            <person name="Mesa V."/>
            <person name="Sprenger R.R."/>
            <person name="Richter M."/>
            <person name="Diez M.S."/>
            <person name="Solano J."/>
            <person name="Bargiela R."/>
            <person name="Golyshina O.V."/>
            <person name="Manteca A."/>
            <person name="Ramos J.L."/>
            <person name="Gallego J.R."/>
            <person name="Llorente I."/>
            <person name="Martins Dos Santos V.A."/>
            <person name="Jensen O.N."/>
            <person name="Pelaez A.I."/>
            <person name="Sanchez J."/>
            <person name="Ferrer M."/>
        </authorList>
    </citation>
    <scope>NUCLEOTIDE SEQUENCE</scope>
</reference>
<evidence type="ECO:0000259" key="3">
    <source>
        <dbReference type="Pfam" id="PF00733"/>
    </source>
</evidence>
<sequence length="256" mass="27867">MSVPVRDDRFGPLDAALEMALTPLRREDGPLTLLFSGGIDSAFLAHSLADTGRLRLWTIGIADAPEVEIARSAAGALGLPWGFHGIEREEVARALAQWGPLLGGLRGPARSAVVSLGLAISSAPSRPVIVTGQGADELFLGYAHFRGMGADAADERRRADIEKLDREDGPRLDRIAGGQGRKVISPFTHPALRAAATSWPTFEHLPRDLTKPLLREWARHRGMPEPILQRPKRAIQYGTGVDRLIRRLDRSPPELP</sequence>
<keyword evidence="4" id="KW-0436">Ligase</keyword>
<feature type="domain" description="Asparagine synthetase" evidence="3">
    <location>
        <begin position="149"/>
        <end position="242"/>
    </location>
</feature>
<organism evidence="4">
    <name type="scientific">mine drainage metagenome</name>
    <dbReference type="NCBI Taxonomy" id="410659"/>
    <lineage>
        <taxon>unclassified sequences</taxon>
        <taxon>metagenomes</taxon>
        <taxon>ecological metagenomes</taxon>
    </lineage>
</organism>
<dbReference type="Gene3D" id="3.40.50.620">
    <property type="entry name" value="HUPs"/>
    <property type="match status" value="1"/>
</dbReference>
<proteinExistence type="predicted"/>
<comment type="caution">
    <text evidence="4">The sequence shown here is derived from an EMBL/GenBank/DDBJ whole genome shotgun (WGS) entry which is preliminary data.</text>
</comment>